<evidence type="ECO:0000256" key="2">
    <source>
        <dbReference type="ARBA" id="ARBA00004123"/>
    </source>
</evidence>
<keyword evidence="14" id="KW-1185">Reference proteome</keyword>
<feature type="domain" description="C2H2-type" evidence="12">
    <location>
        <begin position="110"/>
        <end position="138"/>
    </location>
</feature>
<evidence type="ECO:0000256" key="10">
    <source>
        <dbReference type="ARBA" id="ARBA00023242"/>
    </source>
</evidence>
<dbReference type="SMART" id="SM00355">
    <property type="entry name" value="ZnF_C2H2"/>
    <property type="match status" value="4"/>
</dbReference>
<evidence type="ECO:0000256" key="8">
    <source>
        <dbReference type="ARBA" id="ARBA00023125"/>
    </source>
</evidence>
<comment type="caution">
    <text evidence="13">The sequence shown here is derived from an EMBL/GenBank/DDBJ whole genome shotgun (WGS) entry which is preliminary data.</text>
</comment>
<sequence>MVRVPGGQSLPKIAYVDPYQCRKCGKCFSQRAYLTRHRETFHQSTSNAKHLPPCQNYGRFFFRRVLLKEHIFAFHEGRKPFTCQKCGKAFTRRTRLNAHISVVHTKERRFTCEICGNCFTQRCNLNTHISEVHERREPFTCQMCSKAFSSRAGLNAHISTLHKSEFTNSSTIFLVDFWVHTYYYSMVLRIFLLCSTFPRRGQGSAMAKDVVADPINVRFIGSRIRVCSTPLKSSSDLRNVTIKELMESAGKKCD</sequence>
<dbReference type="FunFam" id="3.30.160.60:FF:000012">
    <property type="entry name" value="RB-associated KRAB zinc finger protein-like"/>
    <property type="match status" value="1"/>
</dbReference>
<evidence type="ECO:0000256" key="6">
    <source>
        <dbReference type="ARBA" id="ARBA00022833"/>
    </source>
</evidence>
<dbReference type="Pfam" id="PF00096">
    <property type="entry name" value="zf-C2H2"/>
    <property type="match status" value="4"/>
</dbReference>
<dbReference type="EMBL" id="APAU02000178">
    <property type="protein sequence ID" value="EUB55190.1"/>
    <property type="molecule type" value="Genomic_DNA"/>
</dbReference>
<dbReference type="GeneID" id="36345668"/>
<keyword evidence="9" id="KW-0804">Transcription</keyword>
<dbReference type="GO" id="GO:0005634">
    <property type="term" value="C:nucleus"/>
    <property type="evidence" value="ECO:0007669"/>
    <property type="project" value="UniProtKB-SubCell"/>
</dbReference>
<feature type="domain" description="C2H2-type" evidence="12">
    <location>
        <begin position="81"/>
        <end position="109"/>
    </location>
</feature>
<evidence type="ECO:0000313" key="13">
    <source>
        <dbReference type="EMBL" id="EUB55190.1"/>
    </source>
</evidence>
<reference evidence="13 14" key="1">
    <citation type="journal article" date="2013" name="Nat. Genet.">
        <title>The genome of the hydatid tapeworm Echinococcus granulosus.</title>
        <authorList>
            <person name="Zheng H."/>
            <person name="Zhang W."/>
            <person name="Zhang L."/>
            <person name="Zhang Z."/>
            <person name="Li J."/>
            <person name="Lu G."/>
            <person name="Zhu Y."/>
            <person name="Wang Y."/>
            <person name="Huang Y."/>
            <person name="Liu J."/>
            <person name="Kang H."/>
            <person name="Chen J."/>
            <person name="Wang L."/>
            <person name="Chen A."/>
            <person name="Yu S."/>
            <person name="Gao Z."/>
            <person name="Jin L."/>
            <person name="Gu W."/>
            <person name="Wang Z."/>
            <person name="Zhao L."/>
            <person name="Shi B."/>
            <person name="Wen H."/>
            <person name="Lin R."/>
            <person name="Jones M.K."/>
            <person name="Brejova B."/>
            <person name="Vinar T."/>
            <person name="Zhao G."/>
            <person name="McManus D.P."/>
            <person name="Chen Z."/>
            <person name="Zhou Y."/>
            <person name="Wang S."/>
        </authorList>
    </citation>
    <scope>NUCLEOTIDE SEQUENCE [LARGE SCALE GENOMIC DNA]</scope>
</reference>
<dbReference type="Proteomes" id="UP000019149">
    <property type="component" value="Unassembled WGS sequence"/>
</dbReference>
<gene>
    <name evidence="13" type="ORF">EGR_09953</name>
</gene>
<organism evidence="13 14">
    <name type="scientific">Echinococcus granulosus</name>
    <name type="common">Hydatid tapeworm</name>
    <dbReference type="NCBI Taxonomy" id="6210"/>
    <lineage>
        <taxon>Eukaryota</taxon>
        <taxon>Metazoa</taxon>
        <taxon>Spiralia</taxon>
        <taxon>Lophotrochozoa</taxon>
        <taxon>Platyhelminthes</taxon>
        <taxon>Cestoda</taxon>
        <taxon>Eucestoda</taxon>
        <taxon>Cyclophyllidea</taxon>
        <taxon>Taeniidae</taxon>
        <taxon>Echinococcus</taxon>
        <taxon>Echinococcus granulosus group</taxon>
    </lineage>
</organism>
<dbReference type="PANTHER" id="PTHR24379">
    <property type="entry name" value="KRAB AND ZINC FINGER DOMAIN-CONTAINING"/>
    <property type="match status" value="1"/>
</dbReference>
<dbReference type="PROSITE" id="PS00028">
    <property type="entry name" value="ZINC_FINGER_C2H2_1"/>
    <property type="match status" value="4"/>
</dbReference>
<evidence type="ECO:0000256" key="9">
    <source>
        <dbReference type="ARBA" id="ARBA00023163"/>
    </source>
</evidence>
<dbReference type="InterPro" id="IPR036236">
    <property type="entry name" value="Znf_C2H2_sf"/>
</dbReference>
<dbReference type="SUPFAM" id="SSF57667">
    <property type="entry name" value="beta-beta-alpha zinc fingers"/>
    <property type="match status" value="3"/>
</dbReference>
<evidence type="ECO:0000313" key="14">
    <source>
        <dbReference type="Proteomes" id="UP000019149"/>
    </source>
</evidence>
<dbReference type="PROSITE" id="PS50157">
    <property type="entry name" value="ZINC_FINGER_C2H2_2"/>
    <property type="match status" value="5"/>
</dbReference>
<evidence type="ECO:0000256" key="4">
    <source>
        <dbReference type="ARBA" id="ARBA00022737"/>
    </source>
</evidence>
<dbReference type="RefSeq" id="XP_024346386.1">
    <property type="nucleotide sequence ID" value="XM_024499202.1"/>
</dbReference>
<keyword evidence="8" id="KW-0238">DNA-binding</keyword>
<keyword evidence="3" id="KW-0479">Metal-binding</keyword>
<keyword evidence="7" id="KW-0805">Transcription regulation</keyword>
<evidence type="ECO:0000259" key="12">
    <source>
        <dbReference type="PROSITE" id="PS50157"/>
    </source>
</evidence>
<keyword evidence="10" id="KW-0539">Nucleus</keyword>
<accession>W6U254</accession>
<dbReference type="FunFam" id="3.30.160.60:FF:000110">
    <property type="entry name" value="Zinc finger protein-like"/>
    <property type="match status" value="1"/>
</dbReference>
<evidence type="ECO:0000256" key="3">
    <source>
        <dbReference type="ARBA" id="ARBA00022723"/>
    </source>
</evidence>
<protein>
    <submittedName>
        <fullName evidence="13">Zinc finger protein</fullName>
    </submittedName>
</protein>
<dbReference type="Gene3D" id="3.30.160.60">
    <property type="entry name" value="Classic Zinc Finger"/>
    <property type="match status" value="4"/>
</dbReference>
<feature type="domain" description="C2H2-type" evidence="12">
    <location>
        <begin position="52"/>
        <end position="80"/>
    </location>
</feature>
<keyword evidence="5 11" id="KW-0863">Zinc-finger</keyword>
<dbReference type="CTD" id="36345668"/>
<evidence type="ECO:0000256" key="5">
    <source>
        <dbReference type="ARBA" id="ARBA00022771"/>
    </source>
</evidence>
<dbReference type="KEGG" id="egl:EGR_09953"/>
<dbReference type="InterPro" id="IPR013087">
    <property type="entry name" value="Znf_C2H2_type"/>
</dbReference>
<dbReference type="PANTHER" id="PTHR24379:SF121">
    <property type="entry name" value="C2H2-TYPE DOMAIN-CONTAINING PROTEIN"/>
    <property type="match status" value="1"/>
</dbReference>
<dbReference type="GO" id="GO:0008270">
    <property type="term" value="F:zinc ion binding"/>
    <property type="evidence" value="ECO:0007669"/>
    <property type="project" value="UniProtKB-KW"/>
</dbReference>
<dbReference type="STRING" id="6210.W6U254"/>
<name>W6U254_ECHGR</name>
<comment type="subcellular location">
    <subcellularLocation>
        <location evidence="2">Nucleus</location>
    </subcellularLocation>
</comment>
<evidence type="ECO:0000256" key="11">
    <source>
        <dbReference type="PROSITE-ProRule" id="PRU00042"/>
    </source>
</evidence>
<feature type="domain" description="C2H2-type" evidence="12">
    <location>
        <begin position="139"/>
        <end position="167"/>
    </location>
</feature>
<dbReference type="GO" id="GO:0003677">
    <property type="term" value="F:DNA binding"/>
    <property type="evidence" value="ECO:0007669"/>
    <property type="project" value="UniProtKB-KW"/>
</dbReference>
<comment type="function">
    <text evidence="1">May be involved in transcriptional regulation.</text>
</comment>
<proteinExistence type="predicted"/>
<evidence type="ECO:0000256" key="7">
    <source>
        <dbReference type="ARBA" id="ARBA00023015"/>
    </source>
</evidence>
<dbReference type="FunFam" id="3.30.160.60:FF:000097">
    <property type="entry name" value="Zinc finger protein"/>
    <property type="match status" value="1"/>
</dbReference>
<feature type="domain" description="C2H2-type" evidence="12">
    <location>
        <begin position="19"/>
        <end position="47"/>
    </location>
</feature>
<dbReference type="AlphaFoldDB" id="W6U254"/>
<keyword evidence="6" id="KW-0862">Zinc</keyword>
<evidence type="ECO:0000256" key="1">
    <source>
        <dbReference type="ARBA" id="ARBA00003767"/>
    </source>
</evidence>
<keyword evidence="4" id="KW-0677">Repeat</keyword>
<dbReference type="OrthoDB" id="6591996at2759"/>
<dbReference type="OMA" id="AHERRKP"/>